<protein>
    <submittedName>
        <fullName evidence="2">Uncharacterized protein</fullName>
    </submittedName>
</protein>
<dbReference type="AlphaFoldDB" id="R6JQ55"/>
<keyword evidence="1" id="KW-0472">Membrane</keyword>
<evidence type="ECO:0000313" key="3">
    <source>
        <dbReference type="Proteomes" id="UP000018009"/>
    </source>
</evidence>
<organism evidence="2 3">
    <name type="scientific">[Clostridium] clostridioforme CAG:132</name>
    <dbReference type="NCBI Taxonomy" id="1263065"/>
    <lineage>
        <taxon>Bacteria</taxon>
        <taxon>Bacillati</taxon>
        <taxon>Bacillota</taxon>
        <taxon>Clostridia</taxon>
        <taxon>Lachnospirales</taxon>
        <taxon>Lachnospiraceae</taxon>
        <taxon>Enterocloster</taxon>
    </lineage>
</organism>
<reference evidence="2" key="1">
    <citation type="submission" date="2012-11" db="EMBL/GenBank/DDBJ databases">
        <title>Dependencies among metagenomic species, viruses, plasmids and units of genetic variation.</title>
        <authorList>
            <person name="Nielsen H.B."/>
            <person name="Almeida M."/>
            <person name="Juncker A.S."/>
            <person name="Rasmussen S."/>
            <person name="Li J."/>
            <person name="Sunagawa S."/>
            <person name="Plichta D."/>
            <person name="Gautier L."/>
            <person name="Le Chatelier E."/>
            <person name="Peletier E."/>
            <person name="Bonde I."/>
            <person name="Nielsen T."/>
            <person name="Manichanh C."/>
            <person name="Arumugam M."/>
            <person name="Batto J."/>
            <person name="Santos M.B.Q.D."/>
            <person name="Blom N."/>
            <person name="Borruel N."/>
            <person name="Burgdorf K.S."/>
            <person name="Boumezbeur F."/>
            <person name="Casellas F."/>
            <person name="Dore J."/>
            <person name="Guarner F."/>
            <person name="Hansen T."/>
            <person name="Hildebrand F."/>
            <person name="Kaas R.S."/>
            <person name="Kennedy S."/>
            <person name="Kristiansen K."/>
            <person name="Kultima J.R."/>
            <person name="Leonard P."/>
            <person name="Levenez F."/>
            <person name="Lund O."/>
            <person name="Moumen B."/>
            <person name="Le Paslier D."/>
            <person name="Pons N."/>
            <person name="Pedersen O."/>
            <person name="Prifti E."/>
            <person name="Qin J."/>
            <person name="Raes J."/>
            <person name="Tap J."/>
            <person name="Tims S."/>
            <person name="Ussery D.W."/>
            <person name="Yamada T."/>
            <person name="MetaHit consortium"/>
            <person name="Renault P."/>
            <person name="Sicheritz-Ponten T."/>
            <person name="Bork P."/>
            <person name="Wang J."/>
            <person name="Brunak S."/>
            <person name="Ehrlich S.D."/>
        </authorList>
    </citation>
    <scope>NUCLEOTIDE SEQUENCE [LARGE SCALE GENOMIC DNA]</scope>
</reference>
<keyword evidence="1" id="KW-0812">Transmembrane</keyword>
<name>R6JQ55_9FIRM</name>
<comment type="caution">
    <text evidence="2">The sequence shown here is derived from an EMBL/GenBank/DDBJ whole genome shotgun (WGS) entry which is preliminary data.</text>
</comment>
<sequence length="53" mass="6282">MKINRILLASIITLVFNEVLVKLPFMTPEKMMYGFTFAVYFLCINEILKYCEK</sequence>
<dbReference type="EMBL" id="CBDY010000268">
    <property type="protein sequence ID" value="CDB63420.1"/>
    <property type="molecule type" value="Genomic_DNA"/>
</dbReference>
<proteinExistence type="predicted"/>
<feature type="transmembrane region" description="Helical" evidence="1">
    <location>
        <begin position="31"/>
        <end position="48"/>
    </location>
</feature>
<evidence type="ECO:0000256" key="1">
    <source>
        <dbReference type="SAM" id="Phobius"/>
    </source>
</evidence>
<keyword evidence="1" id="KW-1133">Transmembrane helix</keyword>
<accession>R6JQ55</accession>
<evidence type="ECO:0000313" key="2">
    <source>
        <dbReference type="EMBL" id="CDB63420.1"/>
    </source>
</evidence>
<dbReference type="Proteomes" id="UP000018009">
    <property type="component" value="Unassembled WGS sequence"/>
</dbReference>
<gene>
    <name evidence="2" type="ORF">BN486_00550</name>
</gene>